<dbReference type="Gene3D" id="1.10.357.10">
    <property type="entry name" value="Tetracycline Repressor, domain 2"/>
    <property type="match status" value="1"/>
</dbReference>
<organism evidence="5 6">
    <name type="scientific">Aeromonas molluscorum 848</name>
    <dbReference type="NCBI Taxonomy" id="1268236"/>
    <lineage>
        <taxon>Bacteria</taxon>
        <taxon>Pseudomonadati</taxon>
        <taxon>Pseudomonadota</taxon>
        <taxon>Gammaproteobacteria</taxon>
        <taxon>Aeromonadales</taxon>
        <taxon>Aeromonadaceae</taxon>
        <taxon>Aeromonas</taxon>
    </lineage>
</organism>
<dbReference type="InterPro" id="IPR001647">
    <property type="entry name" value="HTH_TetR"/>
</dbReference>
<keyword evidence="3" id="KW-0804">Transcription</keyword>
<dbReference type="Pfam" id="PF00440">
    <property type="entry name" value="TetR_N"/>
    <property type="match status" value="1"/>
</dbReference>
<comment type="caution">
    <text evidence="5">The sequence shown here is derived from an EMBL/GenBank/DDBJ whole genome shotgun (WGS) entry which is preliminary data.</text>
</comment>
<name>R1F7Y8_9GAMM</name>
<dbReference type="EMBL" id="AQGQ01000028">
    <property type="protein sequence ID" value="EOD55852.1"/>
    <property type="molecule type" value="Genomic_DNA"/>
</dbReference>
<keyword evidence="2" id="KW-0238">DNA-binding</keyword>
<accession>R1F7Y8</accession>
<dbReference type="PANTHER" id="PTHR47506:SF1">
    <property type="entry name" value="HTH-TYPE TRANSCRIPTIONAL REGULATOR YJDC"/>
    <property type="match status" value="1"/>
</dbReference>
<dbReference type="PANTHER" id="PTHR47506">
    <property type="entry name" value="TRANSCRIPTIONAL REGULATORY PROTEIN"/>
    <property type="match status" value="1"/>
</dbReference>
<keyword evidence="1" id="KW-0805">Transcription regulation</keyword>
<dbReference type="InterPro" id="IPR009057">
    <property type="entry name" value="Homeodomain-like_sf"/>
</dbReference>
<keyword evidence="6" id="KW-1185">Reference proteome</keyword>
<dbReference type="SUPFAM" id="SSF48498">
    <property type="entry name" value="Tetracyclin repressor-like, C-terminal domain"/>
    <property type="match status" value="1"/>
</dbReference>
<reference evidence="5 6" key="1">
    <citation type="journal article" date="2013" name="Genome Announc.">
        <title>Draft Genome Sequence of Aeromonas molluscorum Strain 848TT, Isolated from Bivalve Molluscs.</title>
        <authorList>
            <person name="Spataro N."/>
            <person name="Farfan M."/>
            <person name="Albarral V."/>
            <person name="Sanglas A."/>
            <person name="Loren J.G."/>
            <person name="Fuste M.C."/>
            <person name="Bosch E."/>
        </authorList>
    </citation>
    <scope>NUCLEOTIDE SEQUENCE [LARGE SCALE GENOMIC DNA]</scope>
    <source>
        <strain evidence="5 6">848</strain>
    </source>
</reference>
<evidence type="ECO:0000313" key="5">
    <source>
        <dbReference type="EMBL" id="EOD55852.1"/>
    </source>
</evidence>
<dbReference type="SUPFAM" id="SSF46689">
    <property type="entry name" value="Homeodomain-like"/>
    <property type="match status" value="1"/>
</dbReference>
<dbReference type="Proteomes" id="UP000013526">
    <property type="component" value="Unassembled WGS sequence"/>
</dbReference>
<dbReference type="AlphaFoldDB" id="R1F7Y8"/>
<dbReference type="PATRIC" id="fig|1268236.3.peg.1316"/>
<evidence type="ECO:0000256" key="2">
    <source>
        <dbReference type="ARBA" id="ARBA00023125"/>
    </source>
</evidence>
<dbReference type="Gene3D" id="1.10.10.60">
    <property type="entry name" value="Homeodomain-like"/>
    <property type="match status" value="1"/>
</dbReference>
<gene>
    <name evidence="5" type="ORF">G113_06629</name>
</gene>
<dbReference type="GO" id="GO:0003677">
    <property type="term" value="F:DNA binding"/>
    <property type="evidence" value="ECO:0007669"/>
    <property type="project" value="UniProtKB-KW"/>
</dbReference>
<evidence type="ECO:0000256" key="1">
    <source>
        <dbReference type="ARBA" id="ARBA00023015"/>
    </source>
</evidence>
<dbReference type="InterPro" id="IPR036271">
    <property type="entry name" value="Tet_transcr_reg_TetR-rel_C_sf"/>
</dbReference>
<evidence type="ECO:0000256" key="3">
    <source>
        <dbReference type="ARBA" id="ARBA00023163"/>
    </source>
</evidence>
<sequence>MTETFRLNGYVATSLDALVSATGMNRPSLFAAFGNKHSMYLAALDHFRDTVRSRLQPELEAGRSLSEDMTAFYECAIEHYCEGNALGCLLLSTALSDAPNDSEVRDRLRQSVNEIEAAIGQRVKRALAKECDEESHHYLTKILLSQLIALSAQARMGIPEEQLRHSIRLVLSAILPSDGRTPCG</sequence>
<protein>
    <submittedName>
        <fullName evidence="5">TetR family transcriptional regulator</fullName>
    </submittedName>
</protein>
<evidence type="ECO:0000313" key="6">
    <source>
        <dbReference type="Proteomes" id="UP000013526"/>
    </source>
</evidence>
<feature type="domain" description="HTH tetR-type" evidence="4">
    <location>
        <begin position="3"/>
        <end position="43"/>
    </location>
</feature>
<evidence type="ECO:0000259" key="4">
    <source>
        <dbReference type="Pfam" id="PF00440"/>
    </source>
</evidence>
<proteinExistence type="predicted"/>